<sequence length="181" mass="19382">MADREESSAPPFESPPNPYIPQTSNRDLAHQVITLENNIANVQQEMRQLTARSVRTADGIARLQQFLPRHPQVPGMAPSGMHAVSHSLPPPPVPPSRQYSAAPAGYGANAQPFSPLHSNGGYTPTTHLHPGVHIPSTPPTWNTSAYGAPPRAGGPRQSSPPQGYPGDAPRFWDPAGGRFPQ</sequence>
<reference evidence="2 3" key="1">
    <citation type="journal article" date="2016" name="Mol. Biol. Evol.">
        <title>Comparative Genomics of Early-Diverging Mushroom-Forming Fungi Provides Insights into the Origins of Lignocellulose Decay Capabilities.</title>
        <authorList>
            <person name="Nagy L.G."/>
            <person name="Riley R."/>
            <person name="Tritt A."/>
            <person name="Adam C."/>
            <person name="Daum C."/>
            <person name="Floudas D."/>
            <person name="Sun H."/>
            <person name="Yadav J.S."/>
            <person name="Pangilinan J."/>
            <person name="Larsson K.H."/>
            <person name="Matsuura K."/>
            <person name="Barry K."/>
            <person name="Labutti K."/>
            <person name="Kuo R."/>
            <person name="Ohm R.A."/>
            <person name="Bhattacharya S.S."/>
            <person name="Shirouzu T."/>
            <person name="Yoshinaga Y."/>
            <person name="Martin F.M."/>
            <person name="Grigoriev I.V."/>
            <person name="Hibbett D.S."/>
        </authorList>
    </citation>
    <scope>NUCLEOTIDE SEQUENCE [LARGE SCALE GENOMIC DNA]</scope>
    <source>
        <strain evidence="2 3">HHB12029</strain>
    </source>
</reference>
<gene>
    <name evidence="2" type="ORF">EXIGLDRAFT_749095</name>
</gene>
<evidence type="ECO:0000313" key="2">
    <source>
        <dbReference type="EMBL" id="KZV93563.1"/>
    </source>
</evidence>
<dbReference type="InParanoid" id="A0A165ILD6"/>
<feature type="compositionally biased region" description="Polar residues" evidence="1">
    <location>
        <begin position="116"/>
        <end position="126"/>
    </location>
</feature>
<protein>
    <submittedName>
        <fullName evidence="2">Uncharacterized protein</fullName>
    </submittedName>
</protein>
<keyword evidence="3" id="KW-1185">Reference proteome</keyword>
<dbReference type="AlphaFoldDB" id="A0A165ILD6"/>
<organism evidence="2 3">
    <name type="scientific">Exidia glandulosa HHB12029</name>
    <dbReference type="NCBI Taxonomy" id="1314781"/>
    <lineage>
        <taxon>Eukaryota</taxon>
        <taxon>Fungi</taxon>
        <taxon>Dikarya</taxon>
        <taxon>Basidiomycota</taxon>
        <taxon>Agaricomycotina</taxon>
        <taxon>Agaricomycetes</taxon>
        <taxon>Auriculariales</taxon>
        <taxon>Exidiaceae</taxon>
        <taxon>Exidia</taxon>
    </lineage>
</organism>
<feature type="region of interest" description="Disordered" evidence="1">
    <location>
        <begin position="1"/>
        <end position="26"/>
    </location>
</feature>
<proteinExistence type="predicted"/>
<dbReference type="EMBL" id="KV425988">
    <property type="protein sequence ID" value="KZV93563.1"/>
    <property type="molecule type" value="Genomic_DNA"/>
</dbReference>
<evidence type="ECO:0000313" key="3">
    <source>
        <dbReference type="Proteomes" id="UP000077266"/>
    </source>
</evidence>
<name>A0A165ILD6_EXIGL</name>
<evidence type="ECO:0000256" key="1">
    <source>
        <dbReference type="SAM" id="MobiDB-lite"/>
    </source>
</evidence>
<dbReference type="Proteomes" id="UP000077266">
    <property type="component" value="Unassembled WGS sequence"/>
</dbReference>
<feature type="region of interest" description="Disordered" evidence="1">
    <location>
        <begin position="80"/>
        <end position="181"/>
    </location>
</feature>
<accession>A0A165ILD6</accession>